<reference evidence="7" key="5">
    <citation type="submission" date="2018-04" db="UniProtKB">
        <authorList>
            <consortium name="EnsemblFungi"/>
        </authorList>
    </citation>
    <scope>IDENTIFICATION</scope>
    <source>
        <strain evidence="7">R3-111a-1</strain>
    </source>
</reference>
<dbReference type="GO" id="GO:0031048">
    <property type="term" value="P:regulatory ncRNA-mediated heterochromatin formation"/>
    <property type="evidence" value="ECO:0007669"/>
    <property type="project" value="TreeGrafter"/>
</dbReference>
<dbReference type="GeneID" id="20342325"/>
<dbReference type="HOGENOM" id="CLU_007550_0_0_1"/>
<dbReference type="PANTHER" id="PTHR13471:SF0">
    <property type="entry name" value="NUCLEAR EXOSOME REGULATOR NRDE2"/>
    <property type="match status" value="1"/>
</dbReference>
<comment type="similarity">
    <text evidence="2">Belongs to the NRDE2 family.</text>
</comment>
<feature type="compositionally biased region" description="Acidic residues" evidence="4">
    <location>
        <begin position="256"/>
        <end position="267"/>
    </location>
</feature>
<evidence type="ECO:0000259" key="5">
    <source>
        <dbReference type="PROSITE" id="PS50835"/>
    </source>
</evidence>
<reference evidence="8" key="1">
    <citation type="submission" date="2010-07" db="EMBL/GenBank/DDBJ databases">
        <title>The genome sequence of Gaeumannomyces graminis var. tritici strain R3-111a-1.</title>
        <authorList>
            <consortium name="The Broad Institute Genome Sequencing Platform"/>
            <person name="Ma L.-J."/>
            <person name="Dead R."/>
            <person name="Young S."/>
            <person name="Zeng Q."/>
            <person name="Koehrsen M."/>
            <person name="Alvarado L."/>
            <person name="Berlin A."/>
            <person name="Chapman S.B."/>
            <person name="Chen Z."/>
            <person name="Freedman E."/>
            <person name="Gellesch M."/>
            <person name="Goldberg J."/>
            <person name="Griggs A."/>
            <person name="Gujja S."/>
            <person name="Heilman E.R."/>
            <person name="Heiman D."/>
            <person name="Hepburn T."/>
            <person name="Howarth C."/>
            <person name="Jen D."/>
            <person name="Larson L."/>
            <person name="Mehta T."/>
            <person name="Neiman D."/>
            <person name="Pearson M."/>
            <person name="Roberts A."/>
            <person name="Saif S."/>
            <person name="Shea T."/>
            <person name="Shenoy N."/>
            <person name="Sisk P."/>
            <person name="Stolte C."/>
            <person name="Sykes S."/>
            <person name="Walk T."/>
            <person name="White J."/>
            <person name="Yandava C."/>
            <person name="Haas B."/>
            <person name="Nusbaum C."/>
            <person name="Birren B."/>
        </authorList>
    </citation>
    <scope>NUCLEOTIDE SEQUENCE [LARGE SCALE GENOMIC DNA]</scope>
    <source>
        <strain evidence="8">R3-111a-1</strain>
    </source>
</reference>
<proteinExistence type="inferred from homology"/>
<dbReference type="Proteomes" id="UP000006039">
    <property type="component" value="Unassembled WGS sequence"/>
</dbReference>
<accession>J3NKS6</accession>
<dbReference type="EMBL" id="GL385395">
    <property type="protein sequence ID" value="EJT81893.1"/>
    <property type="molecule type" value="Genomic_DNA"/>
</dbReference>
<dbReference type="VEuPathDB" id="FungiDB:GGTG_01867"/>
<feature type="region of interest" description="Disordered" evidence="4">
    <location>
        <begin position="493"/>
        <end position="522"/>
    </location>
</feature>
<organism evidence="6">
    <name type="scientific">Gaeumannomyces tritici (strain R3-111a-1)</name>
    <name type="common">Wheat and barley take-all root rot fungus</name>
    <name type="synonym">Gaeumannomyces graminis var. tritici</name>
    <dbReference type="NCBI Taxonomy" id="644352"/>
    <lineage>
        <taxon>Eukaryota</taxon>
        <taxon>Fungi</taxon>
        <taxon>Dikarya</taxon>
        <taxon>Ascomycota</taxon>
        <taxon>Pezizomycotina</taxon>
        <taxon>Sordariomycetes</taxon>
        <taxon>Sordariomycetidae</taxon>
        <taxon>Magnaporthales</taxon>
        <taxon>Magnaporthaceae</taxon>
        <taxon>Gaeumannomyces</taxon>
    </lineage>
</organism>
<evidence type="ECO:0000313" key="8">
    <source>
        <dbReference type="Proteomes" id="UP000006039"/>
    </source>
</evidence>
<feature type="compositionally biased region" description="Basic and acidic residues" evidence="4">
    <location>
        <begin position="25"/>
        <end position="48"/>
    </location>
</feature>
<dbReference type="PANTHER" id="PTHR13471">
    <property type="entry name" value="TETRATRICOPEPTIDE-LIKE HELICAL"/>
    <property type="match status" value="1"/>
</dbReference>
<evidence type="ECO:0000313" key="6">
    <source>
        <dbReference type="EMBL" id="EJT81893.1"/>
    </source>
</evidence>
<reference evidence="6" key="3">
    <citation type="submission" date="2010-09" db="EMBL/GenBank/DDBJ databases">
        <title>Annotation of Gaeumannomyces graminis var. tritici R3-111a-1.</title>
        <authorList>
            <consortium name="The Broad Institute Genome Sequencing Platform"/>
            <person name="Ma L.-J."/>
            <person name="Dead R."/>
            <person name="Young S.K."/>
            <person name="Zeng Q."/>
            <person name="Gargeya S."/>
            <person name="Fitzgerald M."/>
            <person name="Haas B."/>
            <person name="Abouelleil A."/>
            <person name="Alvarado L."/>
            <person name="Arachchi H.M."/>
            <person name="Berlin A."/>
            <person name="Brown A."/>
            <person name="Chapman S.B."/>
            <person name="Chen Z."/>
            <person name="Dunbar C."/>
            <person name="Freedman E."/>
            <person name="Gearin G."/>
            <person name="Gellesch M."/>
            <person name="Goldberg J."/>
            <person name="Griggs A."/>
            <person name="Gujja S."/>
            <person name="Heiman D."/>
            <person name="Howarth C."/>
            <person name="Larson L."/>
            <person name="Lui A."/>
            <person name="MacDonald P.J.P."/>
            <person name="Mehta T."/>
            <person name="Montmayeur A."/>
            <person name="Murphy C."/>
            <person name="Neiman D."/>
            <person name="Pearson M."/>
            <person name="Priest M."/>
            <person name="Roberts A."/>
            <person name="Saif S."/>
            <person name="Shea T."/>
            <person name="Shenoy N."/>
            <person name="Sisk P."/>
            <person name="Stolte C."/>
            <person name="Sykes S."/>
            <person name="Yandava C."/>
            <person name="Wortman J."/>
            <person name="Nusbaum C."/>
            <person name="Birren B."/>
        </authorList>
    </citation>
    <scope>NUCLEOTIDE SEQUENCE</scope>
    <source>
        <strain evidence="6">R3-111a-1</strain>
    </source>
</reference>
<dbReference type="InterPro" id="IPR013633">
    <property type="entry name" value="NRDE-2"/>
</dbReference>
<protein>
    <recommendedName>
        <fullName evidence="5">Ig-like domain-containing protein</fullName>
    </recommendedName>
</protein>
<dbReference type="Pfam" id="PF08424">
    <property type="entry name" value="NRDE-2"/>
    <property type="match status" value="1"/>
</dbReference>
<dbReference type="GO" id="GO:1902369">
    <property type="term" value="P:negative regulation of RNA catabolic process"/>
    <property type="evidence" value="ECO:0007669"/>
    <property type="project" value="TreeGrafter"/>
</dbReference>
<feature type="domain" description="Ig-like" evidence="5">
    <location>
        <begin position="655"/>
        <end position="777"/>
    </location>
</feature>
<feature type="region of interest" description="Disordered" evidence="4">
    <location>
        <begin position="1100"/>
        <end position="1119"/>
    </location>
</feature>
<evidence type="ECO:0000256" key="4">
    <source>
        <dbReference type="SAM" id="MobiDB-lite"/>
    </source>
</evidence>
<feature type="region of interest" description="Disordered" evidence="4">
    <location>
        <begin position="1"/>
        <end position="108"/>
    </location>
</feature>
<dbReference type="PROSITE" id="PS50835">
    <property type="entry name" value="IG_LIKE"/>
    <property type="match status" value="1"/>
</dbReference>
<dbReference type="OrthoDB" id="297219at2759"/>
<feature type="compositionally biased region" description="Basic residues" evidence="4">
    <location>
        <begin position="49"/>
        <end position="59"/>
    </location>
</feature>
<feature type="region of interest" description="Disordered" evidence="4">
    <location>
        <begin position="189"/>
        <end position="281"/>
    </location>
</feature>
<dbReference type="GO" id="GO:0071013">
    <property type="term" value="C:catalytic step 2 spliceosome"/>
    <property type="evidence" value="ECO:0007669"/>
    <property type="project" value="TreeGrafter"/>
</dbReference>
<dbReference type="EnsemblFungi" id="EJT81893">
    <property type="protein sequence ID" value="EJT81893"/>
    <property type="gene ID" value="GGTG_01867"/>
</dbReference>
<sequence length="1119" mass="123877">MSSKERTSAPSRGETIVASLVSSGHSRDPARDTHGVESQDATSGDRGDRRHRHRRRDHKGSRDDSSHRKRAKHSHSHSHSPSRHSRSDRQSPGPATKPGGTVGTASSLYIVDQRGDPLILKYGSNERSRVPVYRRLGRGKILGCRRGFLVLDRDGINEAFTVRTSGDGGSLLSQKSSSLLKLITAKGKRTVPHAPVATDTKRTAPGDFMPLGDARKRNREVDDGDSPSSGDEDARPFRPIDLWQPSKAASDGGSVSDDDVDNGEDNDDTKKQHISLSRRVKEHPEDVDSWLRLIELQDVRLRIGQDGPDSRDANASRGVADVKLSMFESALAHAKSEADQERLLLGLMREGSRVWSPKTQAARWIATTEKHPESFRLWRAHLNHTMTDVASFKFETSKAFFVKRMKWLKGRLEERIASPERDVADLVDQLVYVLLRATRFLQDAGFGEVALATWQAMLELTFCRPPELADAKSDACISSFGLFWEGETARFGEEGSRGWRQASEEDDVPEPKHPAPPVAPTSRDAYKEWAAQERRKSAQSAVPARAMDSGADDDPFRVVLISDMEDLLFAAPSSVLLYTKRRLAAALAQFCRLPPPLGPDGLPYSALDDPFLAGDEAQLEEEIGKQSTESKMQQLQSDEHSALSEKLPRFRQDQPRMASSVDVYFSGPDWFRYFPLEPGAPELQTTEGRLYWALNSVKQLVLQCGFEDLAEYHLALQWLRDAQGVRKMAKALLKSHYPNNARLYTAYAAAESADGNNELACKVLVSAAGQKISPEVSETQCLWNAAAWIALASLDKPKATAFLCSSISDGSQSPDAALTPAALLRMRQTFQSGRDYRLSSGDAEAAAQFAQSFALLEYLTNSECGEPRSESQGNISAAISSILGFSGDLCTRGALAVSATHERLLQFGAKLLYFHTKHGPYRPAFLREKLHRFVELFPRNTIFLSLFDWAEPSLRIDSPVRKLLQKTALASPHDCVSTRIFAIRHEVRTGNAYTARAALEAALAGGGDGGPCAGDARLWASYLRLVGSRAELRRKAKGKEVLYRAMAACPWSKEVLMEAFAPGLVADLASAELRAVFDTMAGRGLRVHVDLEEFVERWRQGRKGDEGQQQEEQPRRRQR</sequence>
<dbReference type="STRING" id="644352.J3NKS6"/>
<feature type="compositionally biased region" description="Basic residues" evidence="4">
    <location>
        <begin position="272"/>
        <end position="281"/>
    </location>
</feature>
<evidence type="ECO:0000256" key="2">
    <source>
        <dbReference type="ARBA" id="ARBA00009265"/>
    </source>
</evidence>
<name>J3NKS6_GAET3</name>
<gene>
    <name evidence="7" type="primary">20342325</name>
    <name evidence="6" type="ORF">GGTG_01867</name>
</gene>
<evidence type="ECO:0000256" key="1">
    <source>
        <dbReference type="ARBA" id="ARBA00004123"/>
    </source>
</evidence>
<reference evidence="6" key="2">
    <citation type="submission" date="2010-07" db="EMBL/GenBank/DDBJ databases">
        <authorList>
            <consortium name="The Broad Institute Genome Sequencing Platform"/>
            <consortium name="Broad Institute Genome Sequencing Center for Infectious Disease"/>
            <person name="Ma L.-J."/>
            <person name="Dead R."/>
            <person name="Young S."/>
            <person name="Zeng Q."/>
            <person name="Koehrsen M."/>
            <person name="Alvarado L."/>
            <person name="Berlin A."/>
            <person name="Chapman S.B."/>
            <person name="Chen Z."/>
            <person name="Freedman E."/>
            <person name="Gellesch M."/>
            <person name="Goldberg J."/>
            <person name="Griggs A."/>
            <person name="Gujja S."/>
            <person name="Heilman E.R."/>
            <person name="Heiman D."/>
            <person name="Hepburn T."/>
            <person name="Howarth C."/>
            <person name="Jen D."/>
            <person name="Larson L."/>
            <person name="Mehta T."/>
            <person name="Neiman D."/>
            <person name="Pearson M."/>
            <person name="Roberts A."/>
            <person name="Saif S."/>
            <person name="Shea T."/>
            <person name="Shenoy N."/>
            <person name="Sisk P."/>
            <person name="Stolte C."/>
            <person name="Sykes S."/>
            <person name="Walk T."/>
            <person name="White J."/>
            <person name="Yandava C."/>
            <person name="Haas B."/>
            <person name="Nusbaum C."/>
            <person name="Birren B."/>
        </authorList>
    </citation>
    <scope>NUCLEOTIDE SEQUENCE</scope>
    <source>
        <strain evidence="6">R3-111a-1</strain>
    </source>
</reference>
<feature type="compositionally biased region" description="Basic residues" evidence="4">
    <location>
        <begin position="67"/>
        <end position="86"/>
    </location>
</feature>
<keyword evidence="8" id="KW-1185">Reference proteome</keyword>
<dbReference type="eggNOG" id="KOG1972">
    <property type="taxonomic scope" value="Eukaryota"/>
</dbReference>
<dbReference type="InterPro" id="IPR007110">
    <property type="entry name" value="Ig-like_dom"/>
</dbReference>
<dbReference type="AlphaFoldDB" id="J3NKS6"/>
<evidence type="ECO:0000313" key="7">
    <source>
        <dbReference type="EnsemblFungi" id="EJT81893"/>
    </source>
</evidence>
<reference evidence="7" key="4">
    <citation type="journal article" date="2015" name="G3 (Bethesda)">
        <title>Genome sequences of three phytopathogenic species of the Magnaporthaceae family of fungi.</title>
        <authorList>
            <person name="Okagaki L.H."/>
            <person name="Nunes C.C."/>
            <person name="Sailsbery J."/>
            <person name="Clay B."/>
            <person name="Brown D."/>
            <person name="John T."/>
            <person name="Oh Y."/>
            <person name="Young N."/>
            <person name="Fitzgerald M."/>
            <person name="Haas B.J."/>
            <person name="Zeng Q."/>
            <person name="Young S."/>
            <person name="Adiconis X."/>
            <person name="Fan L."/>
            <person name="Levin J.Z."/>
            <person name="Mitchell T.K."/>
            <person name="Okubara P.A."/>
            <person name="Farman M.L."/>
            <person name="Kohn L.M."/>
            <person name="Birren B."/>
            <person name="Ma L.-J."/>
            <person name="Dean R.A."/>
        </authorList>
    </citation>
    <scope>NUCLEOTIDE SEQUENCE</scope>
    <source>
        <strain evidence="7">R3-111a-1</strain>
    </source>
</reference>
<comment type="subcellular location">
    <subcellularLocation>
        <location evidence="1">Nucleus</location>
    </subcellularLocation>
</comment>
<dbReference type="RefSeq" id="XP_009217902.1">
    <property type="nucleotide sequence ID" value="XM_009219638.1"/>
</dbReference>
<evidence type="ECO:0000256" key="3">
    <source>
        <dbReference type="ARBA" id="ARBA00023242"/>
    </source>
</evidence>
<keyword evidence="3" id="KW-0539">Nucleus</keyword>